<dbReference type="Pfam" id="PF04014">
    <property type="entry name" value="MazE_antitoxin"/>
    <property type="match status" value="1"/>
</dbReference>
<dbReference type="EMBL" id="RCVM01000003">
    <property type="protein sequence ID" value="RLY04438.1"/>
    <property type="molecule type" value="Genomic_DNA"/>
</dbReference>
<organism evidence="2 3">
    <name type="scientific">Streptococcus hillyeri</name>
    <dbReference type="NCBI Taxonomy" id="2282420"/>
    <lineage>
        <taxon>Bacteria</taxon>
        <taxon>Bacillati</taxon>
        <taxon>Bacillota</taxon>
        <taxon>Bacilli</taxon>
        <taxon>Lactobacillales</taxon>
        <taxon>Streptococcaceae</taxon>
        <taxon>Streptococcus</taxon>
    </lineage>
</organism>
<protein>
    <submittedName>
        <fullName evidence="2">AbrB family transcriptional regulator</fullName>
    </submittedName>
</protein>
<dbReference type="AlphaFoldDB" id="A0A3L9DW08"/>
<comment type="caution">
    <text evidence="2">The sequence shown here is derived from an EMBL/GenBank/DDBJ whole genome shotgun (WGS) entry which is preliminary data.</text>
</comment>
<dbReference type="GO" id="GO:0003677">
    <property type="term" value="F:DNA binding"/>
    <property type="evidence" value="ECO:0007669"/>
    <property type="project" value="InterPro"/>
</dbReference>
<sequence>MNFVKARKVGNSITVTLPKDLGITTGQEFLIEKGRNDVIMLVPKIANPFNGLDDLSMEDDFEGVTLLDHE</sequence>
<evidence type="ECO:0000259" key="1">
    <source>
        <dbReference type="SMART" id="SM00966"/>
    </source>
</evidence>
<dbReference type="InterPro" id="IPR007159">
    <property type="entry name" value="SpoVT-AbrB_dom"/>
</dbReference>
<reference evidence="2 3" key="1">
    <citation type="submission" date="2018-10" db="EMBL/GenBank/DDBJ databases">
        <title>Streptococcus hillyeri sp. nov., isolated from equine tracheal sample.</title>
        <authorList>
            <person name="Macfadyen A.C."/>
            <person name="Waller A."/>
            <person name="Paterson G.K."/>
        </authorList>
    </citation>
    <scope>NUCLEOTIDE SEQUENCE [LARGE SCALE GENOMIC DNA]</scope>
    <source>
        <strain evidence="2 3">28462</strain>
    </source>
</reference>
<evidence type="ECO:0000313" key="3">
    <source>
        <dbReference type="Proteomes" id="UP000279194"/>
    </source>
</evidence>
<dbReference type="InterPro" id="IPR037914">
    <property type="entry name" value="SpoVT-AbrB_sf"/>
</dbReference>
<feature type="domain" description="SpoVT-AbrB" evidence="1">
    <location>
        <begin position="7"/>
        <end position="49"/>
    </location>
</feature>
<dbReference type="OrthoDB" id="71707at2"/>
<evidence type="ECO:0000313" key="2">
    <source>
        <dbReference type="EMBL" id="RLY04438.1"/>
    </source>
</evidence>
<dbReference type="RefSeq" id="WP_121834820.1">
    <property type="nucleotide sequence ID" value="NZ_CP163513.1"/>
</dbReference>
<gene>
    <name evidence="2" type="ORF">EAF07_03090</name>
</gene>
<dbReference type="SMART" id="SM00966">
    <property type="entry name" value="SpoVT_AbrB"/>
    <property type="match status" value="1"/>
</dbReference>
<name>A0A3L9DW08_9STRE</name>
<dbReference type="SUPFAM" id="SSF89447">
    <property type="entry name" value="AbrB/MazE/MraZ-like"/>
    <property type="match status" value="1"/>
</dbReference>
<dbReference type="Proteomes" id="UP000279194">
    <property type="component" value="Unassembled WGS sequence"/>
</dbReference>
<accession>A0A3L9DW08</accession>
<dbReference type="NCBIfam" id="NF047400">
    <property type="entry name" value="MazE_PemI_antitoxin"/>
    <property type="match status" value="1"/>
</dbReference>
<keyword evidence="3" id="KW-1185">Reference proteome</keyword>
<proteinExistence type="predicted"/>